<comment type="catalytic activity">
    <reaction evidence="7 8">
        <text>UDP-N-acetyl-alpha-D-muramoyl-L-alanine + D-glutamate + ATP = UDP-N-acetyl-alpha-D-muramoyl-L-alanyl-D-glutamate + ADP + phosphate + H(+)</text>
        <dbReference type="Rhea" id="RHEA:16429"/>
        <dbReference type="ChEBI" id="CHEBI:15378"/>
        <dbReference type="ChEBI" id="CHEBI:29986"/>
        <dbReference type="ChEBI" id="CHEBI:30616"/>
        <dbReference type="ChEBI" id="CHEBI:43474"/>
        <dbReference type="ChEBI" id="CHEBI:83898"/>
        <dbReference type="ChEBI" id="CHEBI:83900"/>
        <dbReference type="ChEBI" id="CHEBI:456216"/>
        <dbReference type="EC" id="6.3.2.9"/>
    </reaction>
</comment>
<dbReference type="GO" id="GO:0071555">
    <property type="term" value="P:cell wall organization"/>
    <property type="evidence" value="ECO:0007669"/>
    <property type="project" value="UniProtKB-KW"/>
</dbReference>
<comment type="similarity">
    <text evidence="7">Belongs to the MurCDEF family.</text>
</comment>
<dbReference type="EC" id="6.3.2.9" evidence="7 8"/>
<dbReference type="Pfam" id="PF21799">
    <property type="entry name" value="MurD-like_N"/>
    <property type="match status" value="1"/>
</dbReference>
<keyword evidence="7 8" id="KW-0573">Peptidoglycan synthesis</keyword>
<evidence type="ECO:0000256" key="5">
    <source>
        <dbReference type="ARBA" id="ARBA00022741"/>
    </source>
</evidence>
<evidence type="ECO:0000256" key="4">
    <source>
        <dbReference type="ARBA" id="ARBA00022598"/>
    </source>
</evidence>
<dbReference type="Proteomes" id="UP000704960">
    <property type="component" value="Unassembled WGS sequence"/>
</dbReference>
<dbReference type="Pfam" id="PF08245">
    <property type="entry name" value="Mur_ligase_M"/>
    <property type="match status" value="1"/>
</dbReference>
<keyword evidence="7 8" id="KW-0961">Cell wall biogenesis/degradation</keyword>
<comment type="function">
    <text evidence="7 8">Cell wall formation. Catalyzes the addition of glutamate to the nucleotide precursor UDP-N-acetylmuramoyl-L-alanine (UMA).</text>
</comment>
<evidence type="ECO:0000256" key="2">
    <source>
        <dbReference type="ARBA" id="ARBA00004752"/>
    </source>
</evidence>
<dbReference type="HAMAP" id="MF_00639">
    <property type="entry name" value="MurD"/>
    <property type="match status" value="1"/>
</dbReference>
<evidence type="ECO:0000256" key="7">
    <source>
        <dbReference type="HAMAP-Rule" id="MF_00639"/>
    </source>
</evidence>
<dbReference type="GO" id="GO:0008360">
    <property type="term" value="P:regulation of cell shape"/>
    <property type="evidence" value="ECO:0007669"/>
    <property type="project" value="UniProtKB-KW"/>
</dbReference>
<feature type="binding site" evidence="7">
    <location>
        <begin position="108"/>
        <end position="114"/>
    </location>
    <ligand>
        <name>ATP</name>
        <dbReference type="ChEBI" id="CHEBI:30616"/>
    </ligand>
</feature>
<keyword evidence="7 8" id="KW-0132">Cell division</keyword>
<dbReference type="AlphaFoldDB" id="A0A932YVR9"/>
<sequence>MGLGLHGGGIGTVQFFAKLGSRVVVTDLKSRRELAPSVAKLRRFKNITYRLGGHRPADFRNADFVIQGPGVPVNSKFLKIAERAGMSVLSDVEIFFLTCPAPIIGITGTKGKSTTTWLLGQFLARERKRRIWVGGNIRKSMLAFLPQVRKRDIVVLELSSFQLDALKRRKMSPSVAVITSIFPDHLNRYPSMAAYIRSKANVFKFQKRNGVLFIPDRDPQLGRLAQSAPGKVIRVQARRALRRYRDALSVRIPNFHLSNIALAVAVSRHLGVGERAIGDVLKRFRGVPSRMQLVRRAGGVEFINDTTATNPRAAEAAVIATKRRIGRGRLVVIAGGYDKGLPAGDFAETLARHAAAVVFLPGSATRKMITALRFSLRQRYLNTVQYLSIATLRARTMPEAVRMAYRAAKPAGTVLLSPGAASFGLFKHEFDRGEQFVQAVRHLR</sequence>
<keyword evidence="7 8" id="KW-0133">Cell shape</keyword>
<evidence type="ECO:0000256" key="3">
    <source>
        <dbReference type="ARBA" id="ARBA00022490"/>
    </source>
</evidence>
<dbReference type="GO" id="GO:0051301">
    <property type="term" value="P:cell division"/>
    <property type="evidence" value="ECO:0007669"/>
    <property type="project" value="UniProtKB-KW"/>
</dbReference>
<evidence type="ECO:0000256" key="1">
    <source>
        <dbReference type="ARBA" id="ARBA00004496"/>
    </source>
</evidence>
<dbReference type="InterPro" id="IPR013221">
    <property type="entry name" value="Mur_ligase_cen"/>
</dbReference>
<dbReference type="EMBL" id="JACQMJ010000007">
    <property type="protein sequence ID" value="MBI4132286.1"/>
    <property type="molecule type" value="Genomic_DNA"/>
</dbReference>
<proteinExistence type="inferred from homology"/>
<comment type="pathway">
    <text evidence="2 7 8">Cell wall biogenesis; peptidoglycan biosynthesis.</text>
</comment>
<dbReference type="InterPro" id="IPR005762">
    <property type="entry name" value="MurD"/>
</dbReference>
<keyword evidence="6 7" id="KW-0067">ATP-binding</keyword>
<dbReference type="GO" id="GO:0008764">
    <property type="term" value="F:UDP-N-acetylmuramoylalanine-D-glutamate ligase activity"/>
    <property type="evidence" value="ECO:0007669"/>
    <property type="project" value="UniProtKB-UniRule"/>
</dbReference>
<dbReference type="GO" id="GO:0005524">
    <property type="term" value="F:ATP binding"/>
    <property type="evidence" value="ECO:0007669"/>
    <property type="project" value="UniProtKB-UniRule"/>
</dbReference>
<evidence type="ECO:0000259" key="9">
    <source>
        <dbReference type="Pfam" id="PF02875"/>
    </source>
</evidence>
<dbReference type="InterPro" id="IPR036615">
    <property type="entry name" value="Mur_ligase_C_dom_sf"/>
</dbReference>
<dbReference type="Gene3D" id="3.90.190.20">
    <property type="entry name" value="Mur ligase, C-terminal domain"/>
    <property type="match status" value="1"/>
</dbReference>
<dbReference type="SUPFAM" id="SSF51984">
    <property type="entry name" value="MurCD N-terminal domain"/>
    <property type="match status" value="1"/>
</dbReference>
<dbReference type="GO" id="GO:0005737">
    <property type="term" value="C:cytoplasm"/>
    <property type="evidence" value="ECO:0007669"/>
    <property type="project" value="UniProtKB-SubCell"/>
</dbReference>
<evidence type="ECO:0000259" key="10">
    <source>
        <dbReference type="Pfam" id="PF08245"/>
    </source>
</evidence>
<protein>
    <recommendedName>
        <fullName evidence="7 8">UDP-N-acetylmuramoylalanine--D-glutamate ligase</fullName>
        <ecNumber evidence="7 8">6.3.2.9</ecNumber>
    </recommendedName>
    <alternativeName>
        <fullName evidence="7">D-glutamic acid-adding enzyme</fullName>
    </alternativeName>
    <alternativeName>
        <fullName evidence="7">UDP-N-acetylmuramoyl-L-alanyl-D-glutamate synthetase</fullName>
    </alternativeName>
</protein>
<dbReference type="PANTHER" id="PTHR43692">
    <property type="entry name" value="UDP-N-ACETYLMURAMOYLALANINE--D-GLUTAMATE LIGASE"/>
    <property type="match status" value="1"/>
</dbReference>
<comment type="subcellular location">
    <subcellularLocation>
        <location evidence="1 7 8">Cytoplasm</location>
    </subcellularLocation>
</comment>
<name>A0A932YVR9_9BACT</name>
<dbReference type="Gene3D" id="3.40.50.720">
    <property type="entry name" value="NAD(P)-binding Rossmann-like Domain"/>
    <property type="match status" value="1"/>
</dbReference>
<dbReference type="Gene3D" id="3.40.1190.10">
    <property type="entry name" value="Mur-like, catalytic domain"/>
    <property type="match status" value="1"/>
</dbReference>
<gene>
    <name evidence="7 11" type="primary">murD</name>
    <name evidence="11" type="ORF">HY474_01505</name>
</gene>
<keyword evidence="7 8" id="KW-0131">Cell cycle</keyword>
<keyword evidence="3 7" id="KW-0963">Cytoplasm</keyword>
<dbReference type="InterPro" id="IPR036565">
    <property type="entry name" value="Mur-like_cat_sf"/>
</dbReference>
<organism evidence="11 12">
    <name type="scientific">Candidatus Sungiibacteriota bacterium</name>
    <dbReference type="NCBI Taxonomy" id="2750080"/>
    <lineage>
        <taxon>Bacteria</taxon>
        <taxon>Candidatus Sungiibacteriota</taxon>
    </lineage>
</organism>
<feature type="domain" description="Mur ligase C-terminal" evidence="9">
    <location>
        <begin position="290"/>
        <end position="418"/>
    </location>
</feature>
<evidence type="ECO:0000256" key="6">
    <source>
        <dbReference type="ARBA" id="ARBA00022840"/>
    </source>
</evidence>
<comment type="caution">
    <text evidence="11">The sequence shown here is derived from an EMBL/GenBank/DDBJ whole genome shotgun (WGS) entry which is preliminary data.</text>
</comment>
<dbReference type="InterPro" id="IPR004101">
    <property type="entry name" value="Mur_ligase_C"/>
</dbReference>
<reference evidence="11" key="1">
    <citation type="submission" date="2020-07" db="EMBL/GenBank/DDBJ databases">
        <title>Huge and variable diversity of episymbiotic CPR bacteria and DPANN archaea in groundwater ecosystems.</title>
        <authorList>
            <person name="He C.Y."/>
            <person name="Keren R."/>
            <person name="Whittaker M."/>
            <person name="Farag I.F."/>
            <person name="Doudna J."/>
            <person name="Cate J.H.D."/>
            <person name="Banfield J.F."/>
        </authorList>
    </citation>
    <scope>NUCLEOTIDE SEQUENCE</scope>
    <source>
        <strain evidence="11">NC_groundwater_1226_Ag_S-0.1um_59_124</strain>
    </source>
</reference>
<dbReference type="PANTHER" id="PTHR43692:SF1">
    <property type="entry name" value="UDP-N-ACETYLMURAMOYLALANINE--D-GLUTAMATE LIGASE"/>
    <property type="match status" value="1"/>
</dbReference>
<accession>A0A932YVR9</accession>
<dbReference type="Pfam" id="PF02875">
    <property type="entry name" value="Mur_ligase_C"/>
    <property type="match status" value="1"/>
</dbReference>
<keyword evidence="5 7" id="KW-0547">Nucleotide-binding</keyword>
<dbReference type="GO" id="GO:0009252">
    <property type="term" value="P:peptidoglycan biosynthetic process"/>
    <property type="evidence" value="ECO:0007669"/>
    <property type="project" value="UniProtKB-UniRule"/>
</dbReference>
<evidence type="ECO:0000256" key="8">
    <source>
        <dbReference type="RuleBase" id="RU003664"/>
    </source>
</evidence>
<evidence type="ECO:0000313" key="12">
    <source>
        <dbReference type="Proteomes" id="UP000704960"/>
    </source>
</evidence>
<dbReference type="SUPFAM" id="SSF53244">
    <property type="entry name" value="MurD-like peptide ligases, peptide-binding domain"/>
    <property type="match status" value="1"/>
</dbReference>
<feature type="domain" description="Mur ligase central" evidence="10">
    <location>
        <begin position="106"/>
        <end position="237"/>
    </location>
</feature>
<evidence type="ECO:0000313" key="11">
    <source>
        <dbReference type="EMBL" id="MBI4132286.1"/>
    </source>
</evidence>
<dbReference type="SUPFAM" id="SSF53623">
    <property type="entry name" value="MurD-like peptide ligases, catalytic domain"/>
    <property type="match status" value="1"/>
</dbReference>
<dbReference type="NCBIfam" id="TIGR01087">
    <property type="entry name" value="murD"/>
    <property type="match status" value="1"/>
</dbReference>
<keyword evidence="4 7" id="KW-0436">Ligase</keyword>